<dbReference type="AlphaFoldDB" id="A0A8J6BFB5"/>
<dbReference type="EMBL" id="WNTK01013256">
    <property type="protein sequence ID" value="KAG9462150.1"/>
    <property type="molecule type" value="Genomic_DNA"/>
</dbReference>
<accession>A0A8J6BFB5</accession>
<name>A0A8J6BFB5_ELECQ</name>
<dbReference type="Proteomes" id="UP000770717">
    <property type="component" value="Unassembled WGS sequence"/>
</dbReference>
<reference evidence="1" key="1">
    <citation type="thesis" date="2020" institute="ProQuest LLC" country="789 East Eisenhower Parkway, Ann Arbor, MI, USA">
        <title>Comparative Genomics and Chromosome Evolution.</title>
        <authorList>
            <person name="Mudd A.B."/>
        </authorList>
    </citation>
    <scope>NUCLEOTIDE SEQUENCE</scope>
    <source>
        <strain evidence="1">HN-11 Male</strain>
        <tissue evidence="1">Kidney and liver</tissue>
    </source>
</reference>
<sequence length="87" mass="9863">MDGVAVDYSTTHLHGFPPCPLHNSDNHQMQEVWHWKGLEGGLVPRSWCPSTQLITVTKQTAMGRSRPAIYLHGLMSRVKTSHVLFWP</sequence>
<gene>
    <name evidence="1" type="ORF">GDO78_014812</name>
</gene>
<proteinExistence type="predicted"/>
<evidence type="ECO:0000313" key="2">
    <source>
        <dbReference type="Proteomes" id="UP000770717"/>
    </source>
</evidence>
<comment type="caution">
    <text evidence="1">The sequence shown here is derived from an EMBL/GenBank/DDBJ whole genome shotgun (WGS) entry which is preliminary data.</text>
</comment>
<evidence type="ECO:0000313" key="1">
    <source>
        <dbReference type="EMBL" id="KAG9462150.1"/>
    </source>
</evidence>
<organism evidence="1 2">
    <name type="scientific">Eleutherodactylus coqui</name>
    <name type="common">Puerto Rican coqui</name>
    <dbReference type="NCBI Taxonomy" id="57060"/>
    <lineage>
        <taxon>Eukaryota</taxon>
        <taxon>Metazoa</taxon>
        <taxon>Chordata</taxon>
        <taxon>Craniata</taxon>
        <taxon>Vertebrata</taxon>
        <taxon>Euteleostomi</taxon>
        <taxon>Amphibia</taxon>
        <taxon>Batrachia</taxon>
        <taxon>Anura</taxon>
        <taxon>Neobatrachia</taxon>
        <taxon>Hyloidea</taxon>
        <taxon>Eleutherodactylidae</taxon>
        <taxon>Eleutherodactylinae</taxon>
        <taxon>Eleutherodactylus</taxon>
        <taxon>Eleutherodactylus</taxon>
    </lineage>
</organism>
<keyword evidence="2" id="KW-1185">Reference proteome</keyword>
<protein>
    <submittedName>
        <fullName evidence="1">Uncharacterized protein</fullName>
    </submittedName>
</protein>